<reference evidence="2" key="1">
    <citation type="submission" date="2024-06" db="UniProtKB">
        <authorList>
            <consortium name="Ensembl"/>
        </authorList>
    </citation>
    <scope>IDENTIFICATION</scope>
</reference>
<feature type="compositionally biased region" description="Low complexity" evidence="1">
    <location>
        <begin position="93"/>
        <end position="103"/>
    </location>
</feature>
<evidence type="ECO:0000256" key="1">
    <source>
        <dbReference type="SAM" id="MobiDB-lite"/>
    </source>
</evidence>
<proteinExistence type="predicted"/>
<evidence type="ECO:0000313" key="2">
    <source>
        <dbReference type="Ensembl" id="ENSMPUP00000012502.1"/>
    </source>
</evidence>
<dbReference type="EMBL" id="AEYP01000348">
    <property type="status" value="NOT_ANNOTATED_CDS"/>
    <property type="molecule type" value="Genomic_DNA"/>
</dbReference>
<dbReference type="EMBL" id="AEYP01000346">
    <property type="status" value="NOT_ANNOTATED_CDS"/>
    <property type="molecule type" value="Genomic_DNA"/>
</dbReference>
<feature type="region of interest" description="Disordered" evidence="1">
    <location>
        <begin position="67"/>
        <end position="103"/>
    </location>
</feature>
<name>M3YME5_MUSPF</name>
<dbReference type="EMBL" id="AEYP01000342">
    <property type="status" value="NOT_ANNOTATED_CDS"/>
    <property type="molecule type" value="Genomic_DNA"/>
</dbReference>
<dbReference type="EMBL" id="AEYP01000347">
    <property type="status" value="NOT_ANNOTATED_CDS"/>
    <property type="molecule type" value="Genomic_DNA"/>
</dbReference>
<accession>M3YME5</accession>
<dbReference type="HOGENOM" id="CLU_1749035_0_0_1"/>
<dbReference type="Ensembl" id="ENSMPUT00000012704.1">
    <property type="protein sequence ID" value="ENSMPUP00000012502.1"/>
    <property type="gene ID" value="ENSMPUG00000012596.1"/>
</dbReference>
<dbReference type="AlphaFoldDB" id="M3YME5"/>
<dbReference type="EMBL" id="AEYP01000341">
    <property type="status" value="NOT_ANNOTATED_CDS"/>
    <property type="molecule type" value="Genomic_DNA"/>
</dbReference>
<dbReference type="EMBL" id="AEYP01000343">
    <property type="status" value="NOT_ANNOTATED_CDS"/>
    <property type="molecule type" value="Genomic_DNA"/>
</dbReference>
<organism evidence="2">
    <name type="scientific">Mustela putorius furo</name>
    <name type="common">European domestic ferret</name>
    <name type="synonym">Mustela furo</name>
    <dbReference type="NCBI Taxonomy" id="9669"/>
    <lineage>
        <taxon>Eukaryota</taxon>
        <taxon>Metazoa</taxon>
        <taxon>Chordata</taxon>
        <taxon>Craniata</taxon>
        <taxon>Vertebrata</taxon>
        <taxon>Euteleostomi</taxon>
        <taxon>Mammalia</taxon>
        <taxon>Eutheria</taxon>
        <taxon>Laurasiatheria</taxon>
        <taxon>Carnivora</taxon>
        <taxon>Caniformia</taxon>
        <taxon>Musteloidea</taxon>
        <taxon>Mustelidae</taxon>
        <taxon>Mustelinae</taxon>
        <taxon>Mustela</taxon>
    </lineage>
</organism>
<sequence length="149" mass="15860">MFAKRNKSPSCTAPKSGPSLGCQALEPGHHLAQAQARASLSPSPGSCYLPAHICTHNRPNNYTLPRPCLEIRDSPQDRVPSAPRPQPCVRGSPRPGLRPPLAAGSRTLSRRVSACGPLLFTLQLASSDFSCALENTLSFLLDSSVCADE</sequence>
<protein>
    <submittedName>
        <fullName evidence="2">Uncharacterized protein</fullName>
    </submittedName>
</protein>
<dbReference type="InParanoid" id="M3YME5"/>
<dbReference type="EMBL" id="AEYP01000339">
    <property type="status" value="NOT_ANNOTATED_CDS"/>
    <property type="molecule type" value="Genomic_DNA"/>
</dbReference>
<dbReference type="EMBL" id="AEYP01000345">
    <property type="status" value="NOT_ANNOTATED_CDS"/>
    <property type="molecule type" value="Genomic_DNA"/>
</dbReference>
<dbReference type="EMBL" id="AEYP01000344">
    <property type="status" value="NOT_ANNOTATED_CDS"/>
    <property type="molecule type" value="Genomic_DNA"/>
</dbReference>
<dbReference type="EMBL" id="AEYP01000340">
    <property type="status" value="NOT_ANNOTATED_CDS"/>
    <property type="molecule type" value="Genomic_DNA"/>
</dbReference>